<dbReference type="Proteomes" id="UP000693946">
    <property type="component" value="Linkage Group LG19"/>
</dbReference>
<comment type="caution">
    <text evidence="1">The sequence shown here is derived from an EMBL/GenBank/DDBJ whole genome shotgun (WGS) entry which is preliminary data.</text>
</comment>
<reference evidence="1 2" key="1">
    <citation type="journal article" date="2021" name="Sci. Rep.">
        <title>Chromosome anchoring in Senegalese sole (Solea senegalensis) reveals sex-associated markers and genome rearrangements in flatfish.</title>
        <authorList>
            <person name="Guerrero-Cozar I."/>
            <person name="Gomez-Garrido J."/>
            <person name="Berbel C."/>
            <person name="Martinez-Blanch J.F."/>
            <person name="Alioto T."/>
            <person name="Claros M.G."/>
            <person name="Gagnaire P.A."/>
            <person name="Manchado M."/>
        </authorList>
    </citation>
    <scope>NUCLEOTIDE SEQUENCE [LARGE SCALE GENOMIC DNA]</scope>
    <source>
        <strain evidence="1">Sse05_10M</strain>
    </source>
</reference>
<accession>A0AAV6RK52</accession>
<gene>
    <name evidence="1" type="ORF">JOB18_008460</name>
</gene>
<organism evidence="1 2">
    <name type="scientific">Solea senegalensis</name>
    <name type="common">Senegalese sole</name>
    <dbReference type="NCBI Taxonomy" id="28829"/>
    <lineage>
        <taxon>Eukaryota</taxon>
        <taxon>Metazoa</taxon>
        <taxon>Chordata</taxon>
        <taxon>Craniata</taxon>
        <taxon>Vertebrata</taxon>
        <taxon>Euteleostomi</taxon>
        <taxon>Actinopterygii</taxon>
        <taxon>Neopterygii</taxon>
        <taxon>Teleostei</taxon>
        <taxon>Neoteleostei</taxon>
        <taxon>Acanthomorphata</taxon>
        <taxon>Carangaria</taxon>
        <taxon>Pleuronectiformes</taxon>
        <taxon>Pleuronectoidei</taxon>
        <taxon>Soleidae</taxon>
        <taxon>Solea</taxon>
    </lineage>
</organism>
<keyword evidence="2" id="KW-1185">Reference proteome</keyword>
<evidence type="ECO:0000313" key="1">
    <source>
        <dbReference type="EMBL" id="KAG7504421.1"/>
    </source>
</evidence>
<name>A0AAV6RK52_SOLSE</name>
<dbReference type="EMBL" id="JAGKHQ010000011">
    <property type="protein sequence ID" value="KAG7504421.1"/>
    <property type="molecule type" value="Genomic_DNA"/>
</dbReference>
<protein>
    <submittedName>
        <fullName evidence="1">Uncharacterized protein</fullName>
    </submittedName>
</protein>
<proteinExistence type="predicted"/>
<sequence length="158" mass="17676">MMCVYCTSVTEVTDKGPACHNRRHERCRTSRPCKGMKMDDPLLWLGTSLATQAAAMKEMQRCARVVKASDSHDRKALFLRSLSPPDVCIHGVRHGKDKRHQALPVAGSDFGHHRPRPLLRGHLRAAEFLGLLRVLGTFAHLPQPDPVDLLVHGEPHRV</sequence>
<dbReference type="AlphaFoldDB" id="A0AAV6RK52"/>
<evidence type="ECO:0000313" key="2">
    <source>
        <dbReference type="Proteomes" id="UP000693946"/>
    </source>
</evidence>